<feature type="compositionally biased region" description="Polar residues" evidence="1">
    <location>
        <begin position="161"/>
        <end position="189"/>
    </location>
</feature>
<reference evidence="2" key="1">
    <citation type="submission" date="2022-07" db="EMBL/GenBank/DDBJ databases">
        <title>Genome Sequence of Leucocoprinus birnbaumii.</title>
        <authorList>
            <person name="Buettner E."/>
        </authorList>
    </citation>
    <scope>NUCLEOTIDE SEQUENCE</scope>
    <source>
        <strain evidence="2">VT141</strain>
    </source>
</reference>
<protein>
    <submittedName>
        <fullName evidence="2">Uncharacterized protein</fullName>
    </submittedName>
</protein>
<dbReference type="AlphaFoldDB" id="A0AAD5YXJ0"/>
<organism evidence="2 3">
    <name type="scientific">Leucocoprinus birnbaumii</name>
    <dbReference type="NCBI Taxonomy" id="56174"/>
    <lineage>
        <taxon>Eukaryota</taxon>
        <taxon>Fungi</taxon>
        <taxon>Dikarya</taxon>
        <taxon>Basidiomycota</taxon>
        <taxon>Agaricomycotina</taxon>
        <taxon>Agaricomycetes</taxon>
        <taxon>Agaricomycetidae</taxon>
        <taxon>Agaricales</taxon>
        <taxon>Agaricineae</taxon>
        <taxon>Agaricaceae</taxon>
        <taxon>Leucocoprinus</taxon>
    </lineage>
</organism>
<feature type="region of interest" description="Disordered" evidence="1">
    <location>
        <begin position="161"/>
        <end position="207"/>
    </location>
</feature>
<dbReference type="EMBL" id="JANIEX010000206">
    <property type="protein sequence ID" value="KAJ3571018.1"/>
    <property type="molecule type" value="Genomic_DNA"/>
</dbReference>
<comment type="caution">
    <text evidence="2">The sequence shown here is derived from an EMBL/GenBank/DDBJ whole genome shotgun (WGS) entry which is preliminary data.</text>
</comment>
<keyword evidence="3" id="KW-1185">Reference proteome</keyword>
<gene>
    <name evidence="2" type="ORF">NP233_g4024</name>
</gene>
<sequence>MIPPVLTSTQTNLPPLSGTQLLTDHLTPTTPILPSPTPRNTLPALIALAPSSSATMTSTNRPETQLVTVHTLGPPIGMIAVPTGQSTNSSGLDEPLSTPSYAHCGVQTTASLSSAHSFLSRQDEISVILHTLSDRSISSTDKLAILEVYFTSIARTSSSTEKWSEHQYTSTSQEEDSSTMTPASISPVNLSPIPDSDPIIPSPPQPFHPLADFTPPSETFSNMLSCILRSPISPVTRALLTGGVDPAELSRLLSAAIAEH</sequence>
<evidence type="ECO:0000256" key="1">
    <source>
        <dbReference type="SAM" id="MobiDB-lite"/>
    </source>
</evidence>
<evidence type="ECO:0000313" key="3">
    <source>
        <dbReference type="Proteomes" id="UP001213000"/>
    </source>
</evidence>
<accession>A0AAD5YXJ0</accession>
<name>A0AAD5YXJ0_9AGAR</name>
<proteinExistence type="predicted"/>
<evidence type="ECO:0000313" key="2">
    <source>
        <dbReference type="EMBL" id="KAJ3571018.1"/>
    </source>
</evidence>
<dbReference type="Proteomes" id="UP001213000">
    <property type="component" value="Unassembled WGS sequence"/>
</dbReference>